<proteinExistence type="evidence at transcript level"/>
<dbReference type="InterPro" id="IPR051903">
    <property type="entry name" value="Zein-alpha"/>
</dbReference>
<dbReference type="InterPro" id="IPR002530">
    <property type="entry name" value="Zein"/>
</dbReference>
<name>Q41879_MAIZE</name>
<sequence>MAAKIFCLLMLLGLSASAATATIFPQCSQAPIASLLPPYLSPTVSSVCENPILQPYRIQQAMTAGILPLSPLFLQQSSALLHQLPLVHLLAQNIRAQQLQQLVLANLAAYSQQQQLLPFNQLAALNSASYLQQQQLLPFSQLPAAYPQQFLPFNQLAALNSPAYLQQQQLLPFSQLAGVSPATFLIQPQLLPFYQHAAPNAGTLLQLQQLLPFNQLALTNPALFYQQPIIGGALF</sequence>
<feature type="signal peptide" evidence="7">
    <location>
        <begin position="1"/>
        <end position="21"/>
    </location>
</feature>
<dbReference type="PANTHER" id="PTHR48214">
    <property type="entry name" value="ZEIN-ALPHA PMS2"/>
    <property type="match status" value="1"/>
</dbReference>
<comment type="function">
    <text evidence="1">Zeins are major seed storage proteins.</text>
</comment>
<reference evidence="8" key="1">
    <citation type="journal article" date="1983" name="Nucleic Acids Res.">
        <title>Sequence analysis of zein cDNAs obtained by an efficient mRNA cloning method.</title>
        <authorList>
            <person name="Heidecker G."/>
            <person name="Messing J."/>
        </authorList>
    </citation>
    <scope>NUCLEOTIDE SEQUENCE</scope>
</reference>
<evidence type="ECO:0000256" key="7">
    <source>
        <dbReference type="SAM" id="SignalP"/>
    </source>
</evidence>
<evidence type="ECO:0000313" key="8">
    <source>
        <dbReference type="EMBL" id="AAA33535.1"/>
    </source>
</evidence>
<protein>
    <submittedName>
        <fullName evidence="8">Zein</fullName>
    </submittedName>
</protein>
<evidence type="ECO:0000256" key="1">
    <source>
        <dbReference type="ARBA" id="ARBA00003755"/>
    </source>
</evidence>
<dbReference type="PANTHER" id="PTHR48214:SF1">
    <property type="entry name" value="ZEIN-ALPHA PMS2"/>
    <property type="match status" value="1"/>
</dbReference>
<dbReference type="GO" id="GO:0045735">
    <property type="term" value="F:nutrient reservoir activity"/>
    <property type="evidence" value="ECO:0007669"/>
    <property type="project" value="UniProtKB-KW"/>
</dbReference>
<feature type="chain" id="PRO_5004231851" evidence="7">
    <location>
        <begin position="22"/>
        <end position="235"/>
    </location>
</feature>
<comment type="similarity">
    <text evidence="2">Belongs to the zein family.</text>
</comment>
<accession>Q41879</accession>
<evidence type="ECO:0000256" key="3">
    <source>
        <dbReference type="ARBA" id="ARBA00022729"/>
    </source>
</evidence>
<dbReference type="AlphaFoldDB" id="Q41879"/>
<keyword evidence="4" id="KW-0677">Repeat</keyword>
<evidence type="ECO:0000256" key="4">
    <source>
        <dbReference type="ARBA" id="ARBA00022737"/>
    </source>
</evidence>
<evidence type="ECO:0000256" key="5">
    <source>
        <dbReference type="ARBA" id="ARBA00022761"/>
    </source>
</evidence>
<keyword evidence="5" id="KW-0758">Storage protein</keyword>
<keyword evidence="6" id="KW-0708">Seed storage protein</keyword>
<organism evidence="8">
    <name type="scientific">Zea mays</name>
    <name type="common">Maize</name>
    <dbReference type="NCBI Taxonomy" id="4577"/>
    <lineage>
        <taxon>Eukaryota</taxon>
        <taxon>Viridiplantae</taxon>
        <taxon>Streptophyta</taxon>
        <taxon>Embryophyta</taxon>
        <taxon>Tracheophyta</taxon>
        <taxon>Spermatophyta</taxon>
        <taxon>Magnoliopsida</taxon>
        <taxon>Liliopsida</taxon>
        <taxon>Poales</taxon>
        <taxon>Poaceae</taxon>
        <taxon>PACMAD clade</taxon>
        <taxon>Panicoideae</taxon>
        <taxon>Andropogonodae</taxon>
        <taxon>Andropogoneae</taxon>
        <taxon>Tripsacinae</taxon>
        <taxon>Zea</taxon>
    </lineage>
</organism>
<evidence type="ECO:0000256" key="6">
    <source>
        <dbReference type="ARBA" id="ARBA00023129"/>
    </source>
</evidence>
<dbReference type="EMBL" id="M29628">
    <property type="protein sequence ID" value="AAA33535.1"/>
    <property type="molecule type" value="mRNA"/>
</dbReference>
<dbReference type="Pfam" id="PF01559">
    <property type="entry name" value="Zein"/>
    <property type="match status" value="2"/>
</dbReference>
<evidence type="ECO:0000256" key="2">
    <source>
        <dbReference type="ARBA" id="ARBA00005777"/>
    </source>
</evidence>
<keyword evidence="3 7" id="KW-0732">Signal</keyword>